<reference evidence="8" key="1">
    <citation type="submission" date="2020-08" db="EMBL/GenBank/DDBJ databases">
        <authorList>
            <person name="Liu C."/>
            <person name="Sun Q."/>
        </authorList>
    </citation>
    <scope>NUCLEOTIDE SEQUENCE</scope>
    <source>
        <strain evidence="8">BX16</strain>
    </source>
</reference>
<comment type="catalytic activity">
    <reaction evidence="6">
        <text>(6S)-NADPHX + ADP = AMP + phosphate + NADPH + H(+)</text>
        <dbReference type="Rhea" id="RHEA:32235"/>
        <dbReference type="ChEBI" id="CHEBI:15378"/>
        <dbReference type="ChEBI" id="CHEBI:43474"/>
        <dbReference type="ChEBI" id="CHEBI:57783"/>
        <dbReference type="ChEBI" id="CHEBI:64076"/>
        <dbReference type="ChEBI" id="CHEBI:456215"/>
        <dbReference type="ChEBI" id="CHEBI:456216"/>
        <dbReference type="EC" id="4.2.1.136"/>
    </reaction>
</comment>
<comment type="catalytic activity">
    <reaction evidence="6">
        <text>(6S)-NADHX + ADP = AMP + phosphate + NADH + H(+)</text>
        <dbReference type="Rhea" id="RHEA:32223"/>
        <dbReference type="ChEBI" id="CHEBI:15378"/>
        <dbReference type="ChEBI" id="CHEBI:43474"/>
        <dbReference type="ChEBI" id="CHEBI:57945"/>
        <dbReference type="ChEBI" id="CHEBI:64074"/>
        <dbReference type="ChEBI" id="CHEBI:456215"/>
        <dbReference type="ChEBI" id="CHEBI:456216"/>
        <dbReference type="EC" id="4.2.1.136"/>
    </reaction>
</comment>
<keyword evidence="3 6" id="KW-0521">NADP</keyword>
<dbReference type="RefSeq" id="WP_249286349.1">
    <property type="nucleotide sequence ID" value="NZ_JACRWC010000036.1"/>
</dbReference>
<name>A0A923NCX1_9FIRM</name>
<sequence length="287" mass="29412">MGETGLTTLSYVNTVIRERPRQIHKGQCGRVLIVAGSVGMAGACVLSTGAALRSGAGLVKAAVPEEIFPILQIAVPQATCTNVSDREFLRSVSVHDAIGIGPGMGVSEKKYQLIEEILSIFDGPVVIDADGITNLCRFGKKTGILKKKDNIILTPHPGECDRLLDALDLEPVSVMGRVEAAEAVSDRTGAVVLLKGADTVVTSGSGSTYINTTGNPGMATGGSGDVLTGVITAFAASGTAPLDAARAGAFVHGMAGDLAAGIMGQWGMTATDIRDQLPATLRGIVGK</sequence>
<dbReference type="InterPro" id="IPR017953">
    <property type="entry name" value="Carbohydrate_kinase_pred_CS"/>
</dbReference>
<dbReference type="AlphaFoldDB" id="A0A923NCX1"/>
<evidence type="ECO:0000313" key="9">
    <source>
        <dbReference type="Proteomes" id="UP000644115"/>
    </source>
</evidence>
<accession>A0A923NCX1</accession>
<dbReference type="GO" id="GO:0005524">
    <property type="term" value="F:ATP binding"/>
    <property type="evidence" value="ECO:0007669"/>
    <property type="project" value="UniProtKB-KW"/>
</dbReference>
<feature type="domain" description="YjeF C-terminal" evidence="7">
    <location>
        <begin position="8"/>
        <end position="284"/>
    </location>
</feature>
<evidence type="ECO:0000256" key="4">
    <source>
        <dbReference type="ARBA" id="ARBA00023027"/>
    </source>
</evidence>
<dbReference type="Gene3D" id="3.40.1190.20">
    <property type="match status" value="1"/>
</dbReference>
<feature type="binding site" evidence="6">
    <location>
        <position position="156"/>
    </location>
    <ligand>
        <name>(6S)-NADPHX</name>
        <dbReference type="ChEBI" id="CHEBI:64076"/>
    </ligand>
</feature>
<evidence type="ECO:0000256" key="3">
    <source>
        <dbReference type="ARBA" id="ARBA00022857"/>
    </source>
</evidence>
<evidence type="ECO:0000259" key="7">
    <source>
        <dbReference type="PROSITE" id="PS51383"/>
    </source>
</evidence>
<evidence type="ECO:0000256" key="6">
    <source>
        <dbReference type="HAMAP-Rule" id="MF_01965"/>
    </source>
</evidence>
<dbReference type="PROSITE" id="PS01050">
    <property type="entry name" value="YJEF_C_2"/>
    <property type="match status" value="1"/>
</dbReference>
<protein>
    <recommendedName>
        <fullName evidence="6">ADP-dependent (S)-NAD(P)H-hydrate dehydratase</fullName>
        <ecNumber evidence="6">4.2.1.136</ecNumber>
    </recommendedName>
    <alternativeName>
        <fullName evidence="6">ADP-dependent NAD(P)HX dehydratase</fullName>
    </alternativeName>
</protein>
<feature type="binding site" evidence="6">
    <location>
        <begin position="195"/>
        <end position="199"/>
    </location>
    <ligand>
        <name>AMP</name>
        <dbReference type="ChEBI" id="CHEBI:456215"/>
    </ligand>
</feature>
<feature type="binding site" evidence="6">
    <location>
        <position position="103"/>
    </location>
    <ligand>
        <name>(6S)-NADPHX</name>
        <dbReference type="ChEBI" id="CHEBI:64076"/>
    </ligand>
</feature>
<keyword evidence="4 6" id="KW-0520">NAD</keyword>
<comment type="similarity">
    <text evidence="6">Belongs to the NnrD/CARKD family.</text>
</comment>
<evidence type="ECO:0000256" key="2">
    <source>
        <dbReference type="ARBA" id="ARBA00022840"/>
    </source>
</evidence>
<evidence type="ECO:0000256" key="1">
    <source>
        <dbReference type="ARBA" id="ARBA00022741"/>
    </source>
</evidence>
<dbReference type="SUPFAM" id="SSF53613">
    <property type="entry name" value="Ribokinase-like"/>
    <property type="match status" value="1"/>
</dbReference>
<dbReference type="HAMAP" id="MF_01965">
    <property type="entry name" value="NADHX_dehydratase"/>
    <property type="match status" value="1"/>
</dbReference>
<dbReference type="Pfam" id="PF01256">
    <property type="entry name" value="Carb_kinase"/>
    <property type="match status" value="1"/>
</dbReference>
<dbReference type="GO" id="GO:0052855">
    <property type="term" value="F:ADP-dependent NAD(P)H-hydrate dehydratase activity"/>
    <property type="evidence" value="ECO:0007669"/>
    <property type="project" value="UniProtKB-UniRule"/>
</dbReference>
<organism evidence="8 9">
    <name type="scientific">Lentihominibacter faecis</name>
    <dbReference type="NCBI Taxonomy" id="2764712"/>
    <lineage>
        <taxon>Bacteria</taxon>
        <taxon>Bacillati</taxon>
        <taxon>Bacillota</taxon>
        <taxon>Clostridia</taxon>
        <taxon>Peptostreptococcales</taxon>
        <taxon>Anaerovoracaceae</taxon>
        <taxon>Lentihominibacter</taxon>
    </lineage>
</organism>
<keyword evidence="5 6" id="KW-0456">Lyase</keyword>
<evidence type="ECO:0000313" key="8">
    <source>
        <dbReference type="EMBL" id="MBC5998831.1"/>
    </source>
</evidence>
<dbReference type="PANTHER" id="PTHR12592">
    <property type="entry name" value="ATP-DEPENDENT (S)-NAD(P)H-HYDRATE DEHYDRATASE FAMILY MEMBER"/>
    <property type="match status" value="1"/>
</dbReference>
<dbReference type="InterPro" id="IPR029056">
    <property type="entry name" value="Ribokinase-like"/>
</dbReference>
<keyword evidence="1 6" id="KW-0547">Nucleotide-binding</keyword>
<dbReference type="PROSITE" id="PS51383">
    <property type="entry name" value="YJEF_C_3"/>
    <property type="match status" value="1"/>
</dbReference>
<proteinExistence type="inferred from homology"/>
<dbReference type="CDD" id="cd01171">
    <property type="entry name" value="YXKO-related"/>
    <property type="match status" value="1"/>
</dbReference>
<comment type="subunit">
    <text evidence="6">Homotetramer.</text>
</comment>
<feature type="binding site" evidence="6">
    <location>
        <position position="224"/>
    </location>
    <ligand>
        <name>AMP</name>
        <dbReference type="ChEBI" id="CHEBI:456215"/>
    </ligand>
</feature>
<evidence type="ECO:0000256" key="5">
    <source>
        <dbReference type="ARBA" id="ARBA00023239"/>
    </source>
</evidence>
<comment type="function">
    <text evidence="6">Catalyzes the dehydration of the S-form of NAD(P)HX at the expense of ADP, which is converted to AMP. Together with NAD(P)HX epimerase, which catalyzes the epimerization of the S- and R-forms, the enzyme allows the repair of both epimers of NAD(P)HX, a damaged form of NAD(P)H that is a result of enzymatic or heat-dependent hydration.</text>
</comment>
<comment type="caution">
    <text evidence="8">The sequence shown here is derived from an EMBL/GenBank/DDBJ whole genome shotgun (WGS) entry which is preliminary data.</text>
</comment>
<comment type="cofactor">
    <cofactor evidence="6">
        <name>Mg(2+)</name>
        <dbReference type="ChEBI" id="CHEBI:18420"/>
    </cofactor>
</comment>
<feature type="binding site" evidence="6">
    <location>
        <position position="225"/>
    </location>
    <ligand>
        <name>(6S)-NADPHX</name>
        <dbReference type="ChEBI" id="CHEBI:64076"/>
    </ligand>
</feature>
<gene>
    <name evidence="6" type="primary">nnrD</name>
    <name evidence="8" type="ORF">H8876_02270</name>
</gene>
<dbReference type="NCBIfam" id="TIGR00196">
    <property type="entry name" value="yjeF_cterm"/>
    <property type="match status" value="1"/>
</dbReference>
<dbReference type="Proteomes" id="UP000644115">
    <property type="component" value="Unassembled WGS sequence"/>
</dbReference>
<dbReference type="EC" id="4.2.1.136" evidence="6"/>
<keyword evidence="2 6" id="KW-0067">ATP-binding</keyword>
<dbReference type="GO" id="GO:0052856">
    <property type="term" value="F:NAD(P)HX epimerase activity"/>
    <property type="evidence" value="ECO:0007669"/>
    <property type="project" value="TreeGrafter"/>
</dbReference>
<dbReference type="InterPro" id="IPR000631">
    <property type="entry name" value="CARKD"/>
</dbReference>
<dbReference type="PANTHER" id="PTHR12592:SF0">
    <property type="entry name" value="ATP-DEPENDENT (S)-NAD(P)H-HYDRATE DEHYDRATASE"/>
    <property type="match status" value="1"/>
</dbReference>
<dbReference type="GO" id="GO:0110051">
    <property type="term" value="P:metabolite repair"/>
    <property type="evidence" value="ECO:0007669"/>
    <property type="project" value="TreeGrafter"/>
</dbReference>
<feature type="binding site" evidence="6">
    <location>
        <position position="43"/>
    </location>
    <ligand>
        <name>(6S)-NADPHX</name>
        <dbReference type="ChEBI" id="CHEBI:64076"/>
    </ligand>
</feature>
<dbReference type="GO" id="GO:0046496">
    <property type="term" value="P:nicotinamide nucleotide metabolic process"/>
    <property type="evidence" value="ECO:0007669"/>
    <property type="project" value="UniProtKB-UniRule"/>
</dbReference>
<keyword evidence="9" id="KW-1185">Reference proteome</keyword>
<dbReference type="EMBL" id="JACRWC010000036">
    <property type="protein sequence ID" value="MBC5998831.1"/>
    <property type="molecule type" value="Genomic_DNA"/>
</dbReference>